<evidence type="ECO:0000256" key="1">
    <source>
        <dbReference type="SAM" id="MobiDB-lite"/>
    </source>
</evidence>
<evidence type="ECO:0000313" key="3">
    <source>
        <dbReference type="Proteomes" id="UP000265520"/>
    </source>
</evidence>
<feature type="non-terminal residue" evidence="2">
    <location>
        <position position="1"/>
    </location>
</feature>
<feature type="region of interest" description="Disordered" evidence="1">
    <location>
        <begin position="1"/>
        <end position="23"/>
    </location>
</feature>
<evidence type="ECO:0000313" key="2">
    <source>
        <dbReference type="EMBL" id="MCI27526.1"/>
    </source>
</evidence>
<keyword evidence="3" id="KW-1185">Reference proteome</keyword>
<protein>
    <submittedName>
        <fullName evidence="2">Uncharacterized protein</fullName>
    </submittedName>
</protein>
<proteinExistence type="predicted"/>
<dbReference type="EMBL" id="LXQA010159830">
    <property type="protein sequence ID" value="MCI27526.1"/>
    <property type="molecule type" value="Genomic_DNA"/>
</dbReference>
<dbReference type="Proteomes" id="UP000265520">
    <property type="component" value="Unassembled WGS sequence"/>
</dbReference>
<sequence>RASASSSDERQKNSKFLASTGDKLAQRHNPSLSEYSKFWSLAKRVYPSLSDTSPEMRLRLEICLGHAQTTLKSSIHHENN</sequence>
<reference evidence="2 3" key="1">
    <citation type="journal article" date="2018" name="Front. Plant Sci.">
        <title>Red Clover (Trifolium pratense) and Zigzag Clover (T. medium) - A Picture of Genomic Similarities and Differences.</title>
        <authorList>
            <person name="Dluhosova J."/>
            <person name="Istvanek J."/>
            <person name="Nedelnik J."/>
            <person name="Repkova J."/>
        </authorList>
    </citation>
    <scope>NUCLEOTIDE SEQUENCE [LARGE SCALE GENOMIC DNA]</scope>
    <source>
        <strain evidence="3">cv. 10/8</strain>
        <tissue evidence="2">Leaf</tissue>
    </source>
</reference>
<accession>A0A392QVI1</accession>
<name>A0A392QVI1_9FABA</name>
<organism evidence="2 3">
    <name type="scientific">Trifolium medium</name>
    <dbReference type="NCBI Taxonomy" id="97028"/>
    <lineage>
        <taxon>Eukaryota</taxon>
        <taxon>Viridiplantae</taxon>
        <taxon>Streptophyta</taxon>
        <taxon>Embryophyta</taxon>
        <taxon>Tracheophyta</taxon>
        <taxon>Spermatophyta</taxon>
        <taxon>Magnoliopsida</taxon>
        <taxon>eudicotyledons</taxon>
        <taxon>Gunneridae</taxon>
        <taxon>Pentapetalae</taxon>
        <taxon>rosids</taxon>
        <taxon>fabids</taxon>
        <taxon>Fabales</taxon>
        <taxon>Fabaceae</taxon>
        <taxon>Papilionoideae</taxon>
        <taxon>50 kb inversion clade</taxon>
        <taxon>NPAAA clade</taxon>
        <taxon>Hologalegina</taxon>
        <taxon>IRL clade</taxon>
        <taxon>Trifolieae</taxon>
        <taxon>Trifolium</taxon>
    </lineage>
</organism>
<dbReference type="AlphaFoldDB" id="A0A392QVI1"/>
<comment type="caution">
    <text evidence="2">The sequence shown here is derived from an EMBL/GenBank/DDBJ whole genome shotgun (WGS) entry which is preliminary data.</text>
</comment>